<evidence type="ECO:0000256" key="3">
    <source>
        <dbReference type="HAMAP-Rule" id="MF_01074"/>
    </source>
</evidence>
<dbReference type="InterPro" id="IPR002395">
    <property type="entry name" value="Kininogen"/>
</dbReference>
<dbReference type="Proteomes" id="UP000824160">
    <property type="component" value="Unassembled WGS sequence"/>
</dbReference>
<dbReference type="Gene3D" id="3.30.70.1380">
    <property type="entry name" value="Transcriptional regulatory protein pf0864 domain like"/>
    <property type="match status" value="1"/>
</dbReference>
<keyword evidence="1 3" id="KW-0533">Nickel</keyword>
<dbReference type="GO" id="GO:0051604">
    <property type="term" value="P:protein maturation"/>
    <property type="evidence" value="ECO:0007669"/>
    <property type="project" value="UniProtKB-UniRule"/>
</dbReference>
<name>A0A9D1H7E2_9FIRM</name>
<sequence>MKTLYLECGMGAAGDMLMAALSELTDSDAFVEKMNSLGIPGVKVTRENAATCGIYGTHMRVTIDGEEEKTEDVRLASASQEETLVIDDHDHEHEHHHDHDHEHEHDHDHDHEHEHHHDHDHEHEHHHSHDHEHGHHHDHDHEHEHHHDHDHEHEHHHDHDHEHEHHHDHDHEHEHHHDHDHEHGHHHDHDHEHGHHHHHTSMADIRTIVAALPVSEKVRQDVLAVYQLIAEAESHAHHCTVEEIHFHEVGNMDAVADITGVCLLMEMIGADEVLCSPVHVGSGYVRCAHGILPVPAPATAYLLRGIPSYSGSINGELCTPTGAALLRHFVTRFVPMPVMATEKIGYGIGTKVFPAANCVRAFLGETENAGDKIVELSCNLDDMTGEDIGFASEQLMAAGALDVFTAPIQMKKNRPGILLHCLCRPEDAEKMAGLIFAHTTTIGIRRAEYDRYTLMRREETLETPYGSIRAKISEGYGVRRCKPEYEDLAAAAKQHGVSLAEVRHSIK</sequence>
<evidence type="ECO:0000313" key="5">
    <source>
        <dbReference type="EMBL" id="HIT94447.1"/>
    </source>
</evidence>
<dbReference type="HAMAP" id="MF_01074">
    <property type="entry name" value="LarC"/>
    <property type="match status" value="1"/>
</dbReference>
<dbReference type="EMBL" id="DVLW01000122">
    <property type="protein sequence ID" value="HIT94447.1"/>
    <property type="molecule type" value="Genomic_DNA"/>
</dbReference>
<dbReference type="Pfam" id="PF01969">
    <property type="entry name" value="Ni_insertion"/>
    <property type="match status" value="1"/>
</dbReference>
<evidence type="ECO:0000256" key="1">
    <source>
        <dbReference type="ARBA" id="ARBA00022596"/>
    </source>
</evidence>
<proteinExistence type="inferred from homology"/>
<evidence type="ECO:0000256" key="4">
    <source>
        <dbReference type="SAM" id="MobiDB-lite"/>
    </source>
</evidence>
<evidence type="ECO:0000256" key="2">
    <source>
        <dbReference type="ARBA" id="ARBA00023239"/>
    </source>
</evidence>
<feature type="compositionally biased region" description="Basic and acidic residues" evidence="4">
    <location>
        <begin position="91"/>
        <end position="193"/>
    </location>
</feature>
<dbReference type="GO" id="GO:0016829">
    <property type="term" value="F:lyase activity"/>
    <property type="evidence" value="ECO:0007669"/>
    <property type="project" value="UniProtKB-UniRule"/>
</dbReference>
<keyword evidence="2 3" id="KW-0456">Lyase</keyword>
<comment type="caution">
    <text evidence="5">The sequence shown here is derived from an EMBL/GenBank/DDBJ whole genome shotgun (WGS) entry which is preliminary data.</text>
</comment>
<dbReference type="NCBIfam" id="TIGR00299">
    <property type="entry name" value="nickel pincer cofactor biosynthesis protein LarC"/>
    <property type="match status" value="1"/>
</dbReference>
<evidence type="ECO:0000313" key="6">
    <source>
        <dbReference type="Proteomes" id="UP000824160"/>
    </source>
</evidence>
<dbReference type="InterPro" id="IPR002822">
    <property type="entry name" value="Ni_insertion"/>
</dbReference>
<comment type="function">
    <text evidence="3">Involved in the biosynthesis of a nickel-pincer cofactor ((SCS)Ni(II) pincer complex). Binds Ni(2+), and functions in nickel delivery to pyridinium-3,5-bisthiocarboxylic acid mononucleotide (P2TMN), to form the mature cofactor. Is thus probably required for the activation of nickel-pincer cofactor-dependent enzymes.</text>
</comment>
<comment type="catalytic activity">
    <reaction evidence="3">
        <text>Ni(II)-pyridinium-3,5-bisthiocarboxylate mononucleotide = pyridinium-3,5-bisthiocarboxylate mononucleotide + Ni(2+)</text>
        <dbReference type="Rhea" id="RHEA:54784"/>
        <dbReference type="ChEBI" id="CHEBI:49786"/>
        <dbReference type="ChEBI" id="CHEBI:137372"/>
        <dbReference type="ChEBI" id="CHEBI:137373"/>
        <dbReference type="EC" id="4.99.1.12"/>
    </reaction>
</comment>
<dbReference type="AlphaFoldDB" id="A0A9D1H7E2"/>
<reference evidence="5" key="2">
    <citation type="journal article" date="2021" name="PeerJ">
        <title>Extensive microbial diversity within the chicken gut microbiome revealed by metagenomics and culture.</title>
        <authorList>
            <person name="Gilroy R."/>
            <person name="Ravi A."/>
            <person name="Getino M."/>
            <person name="Pursley I."/>
            <person name="Horton D.L."/>
            <person name="Alikhan N.F."/>
            <person name="Baker D."/>
            <person name="Gharbi K."/>
            <person name="Hall N."/>
            <person name="Watson M."/>
            <person name="Adriaenssens E.M."/>
            <person name="Foster-Nyarko E."/>
            <person name="Jarju S."/>
            <person name="Secka A."/>
            <person name="Antonio M."/>
            <person name="Oren A."/>
            <person name="Chaudhuri R.R."/>
            <person name="La Ragione R."/>
            <person name="Hildebrand F."/>
            <person name="Pallen M.J."/>
        </authorList>
    </citation>
    <scope>NUCLEOTIDE SEQUENCE</scope>
    <source>
        <strain evidence="5">ChiBcec7-5410</strain>
    </source>
</reference>
<gene>
    <name evidence="3 5" type="primary">larC</name>
    <name evidence="5" type="ORF">IAC43_04630</name>
</gene>
<protein>
    <recommendedName>
        <fullName evidence="3">Pyridinium-3,5-bisthiocarboxylic acid mononucleotide nickel insertion protein</fullName>
        <shortName evidence="3">P2TMN nickel insertion protein</shortName>
        <ecNumber evidence="3">4.99.1.12</ecNumber>
    </recommendedName>
    <alternativeName>
        <fullName evidence="3">Nickel-pincer cofactor biosynthesis protein LarC</fullName>
    </alternativeName>
</protein>
<dbReference type="PANTHER" id="PTHR36566:SF1">
    <property type="entry name" value="PYRIDINIUM-3,5-BISTHIOCARBOXYLIC ACID MONONUCLEOTIDE NICKEL INSERTION PROTEIN"/>
    <property type="match status" value="1"/>
</dbReference>
<feature type="region of interest" description="Disordered" evidence="4">
    <location>
        <begin position="91"/>
        <end position="201"/>
    </location>
</feature>
<accession>A0A9D1H7E2</accession>
<reference evidence="5" key="1">
    <citation type="submission" date="2020-10" db="EMBL/GenBank/DDBJ databases">
        <authorList>
            <person name="Gilroy R."/>
        </authorList>
    </citation>
    <scope>NUCLEOTIDE SEQUENCE</scope>
    <source>
        <strain evidence="5">ChiBcec7-5410</strain>
    </source>
</reference>
<dbReference type="GO" id="GO:0016151">
    <property type="term" value="F:nickel cation binding"/>
    <property type="evidence" value="ECO:0007669"/>
    <property type="project" value="UniProtKB-UniRule"/>
</dbReference>
<organism evidence="5 6">
    <name type="scientific">Candidatus Faecivivens stercoripullorum</name>
    <dbReference type="NCBI Taxonomy" id="2840805"/>
    <lineage>
        <taxon>Bacteria</taxon>
        <taxon>Bacillati</taxon>
        <taxon>Bacillota</taxon>
        <taxon>Clostridia</taxon>
        <taxon>Eubacteriales</taxon>
        <taxon>Oscillospiraceae</taxon>
        <taxon>Oscillospiraceae incertae sedis</taxon>
        <taxon>Candidatus Faecivivens</taxon>
    </lineage>
</organism>
<dbReference type="PRINTS" id="PR00334">
    <property type="entry name" value="KININOGEN"/>
</dbReference>
<dbReference type="EC" id="4.99.1.12" evidence="3"/>
<comment type="similarity">
    <text evidence="3">Belongs to the LarC family.</text>
</comment>
<dbReference type="PANTHER" id="PTHR36566">
    <property type="entry name" value="NICKEL INSERTION PROTEIN-RELATED"/>
    <property type="match status" value="1"/>
</dbReference>